<dbReference type="EMBL" id="JAINUF010000002">
    <property type="protein sequence ID" value="KAJ8373813.1"/>
    <property type="molecule type" value="Genomic_DNA"/>
</dbReference>
<protein>
    <submittedName>
        <fullName evidence="2">Uncharacterized protein</fullName>
    </submittedName>
</protein>
<gene>
    <name evidence="2" type="ORF">SKAU_G00043930</name>
</gene>
<sequence>MKNYFSKVSLFIWKGARDATLDKGSAPRHGGLTSLASPRPVQSFTGARPGPCQAKALGRSLQVQAVPRDHGVTTEAASFHPHPIELITALFPGRTRCQTVGNLPPDAS</sequence>
<reference evidence="2" key="1">
    <citation type="journal article" date="2023" name="Science">
        <title>Genome structures resolve the early diversification of teleost fishes.</title>
        <authorList>
            <person name="Parey E."/>
            <person name="Louis A."/>
            <person name="Montfort J."/>
            <person name="Bouchez O."/>
            <person name="Roques C."/>
            <person name="Iampietro C."/>
            <person name="Lluch J."/>
            <person name="Castinel A."/>
            <person name="Donnadieu C."/>
            <person name="Desvignes T."/>
            <person name="Floi Bucao C."/>
            <person name="Jouanno E."/>
            <person name="Wen M."/>
            <person name="Mejri S."/>
            <person name="Dirks R."/>
            <person name="Jansen H."/>
            <person name="Henkel C."/>
            <person name="Chen W.J."/>
            <person name="Zahm M."/>
            <person name="Cabau C."/>
            <person name="Klopp C."/>
            <person name="Thompson A.W."/>
            <person name="Robinson-Rechavi M."/>
            <person name="Braasch I."/>
            <person name="Lecointre G."/>
            <person name="Bobe J."/>
            <person name="Postlethwait J.H."/>
            <person name="Berthelot C."/>
            <person name="Roest Crollius H."/>
            <person name="Guiguen Y."/>
        </authorList>
    </citation>
    <scope>NUCLEOTIDE SEQUENCE</scope>
    <source>
        <strain evidence="2">WJC10195</strain>
    </source>
</reference>
<evidence type="ECO:0000313" key="3">
    <source>
        <dbReference type="Proteomes" id="UP001152622"/>
    </source>
</evidence>
<proteinExistence type="predicted"/>
<evidence type="ECO:0000256" key="1">
    <source>
        <dbReference type="SAM" id="MobiDB-lite"/>
    </source>
</evidence>
<feature type="region of interest" description="Disordered" evidence="1">
    <location>
        <begin position="22"/>
        <end position="41"/>
    </location>
</feature>
<comment type="caution">
    <text evidence="2">The sequence shown here is derived from an EMBL/GenBank/DDBJ whole genome shotgun (WGS) entry which is preliminary data.</text>
</comment>
<dbReference type="AlphaFoldDB" id="A0A9Q1G2I4"/>
<dbReference type="Proteomes" id="UP001152622">
    <property type="component" value="Chromosome 2"/>
</dbReference>
<organism evidence="2 3">
    <name type="scientific">Synaphobranchus kaupii</name>
    <name type="common">Kaup's arrowtooth eel</name>
    <dbReference type="NCBI Taxonomy" id="118154"/>
    <lineage>
        <taxon>Eukaryota</taxon>
        <taxon>Metazoa</taxon>
        <taxon>Chordata</taxon>
        <taxon>Craniata</taxon>
        <taxon>Vertebrata</taxon>
        <taxon>Euteleostomi</taxon>
        <taxon>Actinopterygii</taxon>
        <taxon>Neopterygii</taxon>
        <taxon>Teleostei</taxon>
        <taxon>Anguilliformes</taxon>
        <taxon>Synaphobranchidae</taxon>
        <taxon>Synaphobranchus</taxon>
    </lineage>
</organism>
<evidence type="ECO:0000313" key="2">
    <source>
        <dbReference type="EMBL" id="KAJ8373813.1"/>
    </source>
</evidence>
<keyword evidence="3" id="KW-1185">Reference proteome</keyword>
<accession>A0A9Q1G2I4</accession>
<name>A0A9Q1G2I4_SYNKA</name>